<dbReference type="FunFam" id="3.30.365.10:FF:000002">
    <property type="entry name" value="Xanthine dehydrogenase oxidase"/>
    <property type="match status" value="1"/>
</dbReference>
<evidence type="ECO:0000313" key="14">
    <source>
        <dbReference type="EMBL" id="GLS25695.1"/>
    </source>
</evidence>
<gene>
    <name evidence="14" type="ORF">GCM10007877_14090</name>
</gene>
<dbReference type="FunFam" id="3.30.365.10:FF:000001">
    <property type="entry name" value="Xanthine dehydrogenase oxidase"/>
    <property type="match status" value="1"/>
</dbReference>
<dbReference type="InterPro" id="IPR046867">
    <property type="entry name" value="AldOxase/xan_DH_MoCoBD2"/>
</dbReference>
<dbReference type="InterPro" id="IPR008274">
    <property type="entry name" value="AldOxase/xan_DH_MoCoBD1"/>
</dbReference>
<dbReference type="Gene3D" id="3.30.365.10">
    <property type="entry name" value="Aldehyde oxidase/xanthine dehydrogenase, molybdopterin binding domain"/>
    <property type="match status" value="4"/>
</dbReference>
<dbReference type="Pfam" id="PF01315">
    <property type="entry name" value="Ald_Xan_dh_C"/>
    <property type="match status" value="1"/>
</dbReference>
<dbReference type="SMART" id="SM01008">
    <property type="entry name" value="Ald_Xan_dh_C"/>
    <property type="match status" value="1"/>
</dbReference>
<evidence type="ECO:0000256" key="3">
    <source>
        <dbReference type="ARBA" id="ARBA00006849"/>
    </source>
</evidence>
<comment type="cofactor">
    <cofactor evidence="11">
        <name>Mo-molybdopterin cytosine dinucleotide</name>
        <dbReference type="ChEBI" id="CHEBI:71308"/>
    </cofactor>
</comment>
<evidence type="ECO:0000256" key="4">
    <source>
        <dbReference type="ARBA" id="ARBA00022505"/>
    </source>
</evidence>
<evidence type="ECO:0000256" key="8">
    <source>
        <dbReference type="ARBA" id="ARBA00023004"/>
    </source>
</evidence>
<dbReference type="SUPFAM" id="SSF56003">
    <property type="entry name" value="Molybdenum cofactor-binding domain"/>
    <property type="match status" value="1"/>
</dbReference>
<keyword evidence="5" id="KW-0001">2Fe-2S</keyword>
<dbReference type="NCBIfam" id="TIGR02965">
    <property type="entry name" value="xanthine_xdhB"/>
    <property type="match status" value="1"/>
</dbReference>
<evidence type="ECO:0000259" key="13">
    <source>
        <dbReference type="SMART" id="SM01008"/>
    </source>
</evidence>
<sequence length="807" mass="87799">MRNVRPYDSEQPAKLRRRPKKQPTKKPDCGAIGEAGAHESAIKHVTGTALYVDDMPEPPGTLHMAAGGSLHARAKIISMDLSAVKAASGVVDVFTHEDVPGELDVGPVYAGDPLFAVNQVEFVGQTLFTVVATSYELAQKAVALAVVEYDVEAPVVTVKDALQAQEFVLPTHTMQRGNAAASVAGAAHRLSGEGYMAGQEHFYLEGQISLVIPTEDGGMHVHTSSQHPTEVQKLVSEVLHLPLHQVTAEVRRMGGGFGGKESQAAAVSCAAAVAAHHLQCPVKFRLPRREDMERTGKRHDFAFNYDVGFDAQGCLEGIHIELAGLCGYSPDLSEGIVDRAMFHADNGYFLNQAKVTGHRCKTNTVSNTAFRGFGGPKGMVAIECVMDDIARHLGEDPLTIRKRNLYKPGKDTTHYGQTIEQHILPDLIEQLEQSSEYWERRQSIQAFNRQNRYVKKGLALTPVKFGISFTAKHLNQAGALVHIYTDGSILVNHGGTEMGQGLYTKVAQVVANEFGVDVSRVQVTSTRTDKIGNTSPTAASSGTDLNGLAAKNACETLRQGLLAFACEQYSVSESQVVFANGEVQVGPTTLPFGEFCRLAYMNRVPLMAHGFYKTPKIHYDRENANGRPFFYFANGAAAAEVVVDCFTGEYRVERVDILHDVGKSINPSLDIGQIEGGFIQGMGWLTTEELCWDDKGRVMSNSPANYKIPTAFDVPRDFRVAIYEGANNEDTVFNSKAVGEPPLMLAIAVWAALRDACASVADYKMSPRLDPPATPERVFMAMQAAQQFVASTKLASENQESEAIYEK</sequence>
<accession>A0AA37T2W4</accession>
<reference evidence="14 15" key="1">
    <citation type="journal article" date="2014" name="Int. J. Syst. Evol. Microbiol.">
        <title>Complete genome sequence of Corynebacterium casei LMG S-19264T (=DSM 44701T), isolated from a smear-ripened cheese.</title>
        <authorList>
            <consortium name="US DOE Joint Genome Institute (JGI-PGF)"/>
            <person name="Walter F."/>
            <person name="Albersmeier A."/>
            <person name="Kalinowski J."/>
            <person name="Ruckert C."/>
        </authorList>
    </citation>
    <scope>NUCLEOTIDE SEQUENCE [LARGE SCALE GENOMIC DNA]</scope>
    <source>
        <strain evidence="14 15">NBRC 110095</strain>
    </source>
</reference>
<dbReference type="InterPro" id="IPR016208">
    <property type="entry name" value="Ald_Oxase/xanthine_DH-like"/>
</dbReference>
<dbReference type="SUPFAM" id="SSF54665">
    <property type="entry name" value="CO dehydrogenase molybdoprotein N-domain-like"/>
    <property type="match status" value="1"/>
</dbReference>
<keyword evidence="9" id="KW-0411">Iron-sulfur</keyword>
<dbReference type="GO" id="GO:0030151">
    <property type="term" value="F:molybdenum ion binding"/>
    <property type="evidence" value="ECO:0007669"/>
    <property type="project" value="InterPro"/>
</dbReference>
<dbReference type="PANTHER" id="PTHR11908">
    <property type="entry name" value="XANTHINE DEHYDROGENASE"/>
    <property type="match status" value="1"/>
</dbReference>
<organism evidence="14 15">
    <name type="scientific">Marinibactrum halimedae</name>
    <dbReference type="NCBI Taxonomy" id="1444977"/>
    <lineage>
        <taxon>Bacteria</taxon>
        <taxon>Pseudomonadati</taxon>
        <taxon>Pseudomonadota</taxon>
        <taxon>Gammaproteobacteria</taxon>
        <taxon>Cellvibrionales</taxon>
        <taxon>Cellvibrionaceae</taxon>
        <taxon>Marinibactrum</taxon>
    </lineage>
</organism>
<dbReference type="EMBL" id="BSPD01000033">
    <property type="protein sequence ID" value="GLS25695.1"/>
    <property type="molecule type" value="Genomic_DNA"/>
</dbReference>
<evidence type="ECO:0000256" key="9">
    <source>
        <dbReference type="ARBA" id="ARBA00023014"/>
    </source>
</evidence>
<dbReference type="InterPro" id="IPR037165">
    <property type="entry name" value="AldOxase/xan_DH_Mopterin-bd_sf"/>
</dbReference>
<comment type="caution">
    <text evidence="14">The sequence shown here is derived from an EMBL/GenBank/DDBJ whole genome shotgun (WGS) entry which is preliminary data.</text>
</comment>
<dbReference type="PANTHER" id="PTHR11908:SF132">
    <property type="entry name" value="ALDEHYDE OXIDASE 1-RELATED"/>
    <property type="match status" value="1"/>
</dbReference>
<evidence type="ECO:0000256" key="12">
    <source>
        <dbReference type="SAM" id="MobiDB-lite"/>
    </source>
</evidence>
<dbReference type="Gene3D" id="3.90.1170.50">
    <property type="entry name" value="Aldehyde oxidase/xanthine dehydrogenase, a/b hammerhead"/>
    <property type="match status" value="1"/>
</dbReference>
<name>A0AA37T2W4_9GAMM</name>
<evidence type="ECO:0000256" key="2">
    <source>
        <dbReference type="ARBA" id="ARBA00001974"/>
    </source>
</evidence>
<dbReference type="RefSeq" id="WP_232594257.1">
    <property type="nucleotide sequence ID" value="NZ_BSPD01000033.1"/>
</dbReference>
<protein>
    <submittedName>
        <fullName evidence="14">Xanthine dehydrogenase molybdopterin binding subunit</fullName>
    </submittedName>
</protein>
<dbReference type="GO" id="GO:0051537">
    <property type="term" value="F:2 iron, 2 sulfur cluster binding"/>
    <property type="evidence" value="ECO:0007669"/>
    <property type="project" value="UniProtKB-KW"/>
</dbReference>
<dbReference type="InterPro" id="IPR036856">
    <property type="entry name" value="Ald_Oxase/Xan_DH_a/b_sf"/>
</dbReference>
<evidence type="ECO:0000256" key="10">
    <source>
        <dbReference type="ARBA" id="ARBA00034078"/>
    </source>
</evidence>
<dbReference type="InterPro" id="IPR000674">
    <property type="entry name" value="Ald_Oxase/Xan_DH_a/b"/>
</dbReference>
<comment type="similarity">
    <text evidence="3">Belongs to the xanthine dehydrogenase family.</text>
</comment>
<keyword evidence="4" id="KW-0500">Molybdenum</keyword>
<evidence type="ECO:0000256" key="1">
    <source>
        <dbReference type="ARBA" id="ARBA00001924"/>
    </source>
</evidence>
<dbReference type="InterPro" id="IPR014309">
    <property type="entry name" value="Xanthine_DH_Mopterin-bd_su"/>
</dbReference>
<comment type="cofactor">
    <cofactor evidence="2">
        <name>FAD</name>
        <dbReference type="ChEBI" id="CHEBI:57692"/>
    </cofactor>
</comment>
<dbReference type="AlphaFoldDB" id="A0AA37T2W4"/>
<proteinExistence type="inferred from homology"/>
<dbReference type="Pfam" id="PF02738">
    <property type="entry name" value="MoCoBD_1"/>
    <property type="match status" value="1"/>
</dbReference>
<keyword evidence="7" id="KW-0560">Oxidoreductase</keyword>
<evidence type="ECO:0000313" key="15">
    <source>
        <dbReference type="Proteomes" id="UP001156870"/>
    </source>
</evidence>
<evidence type="ECO:0000256" key="11">
    <source>
        <dbReference type="ARBA" id="ARBA00053029"/>
    </source>
</evidence>
<comment type="cofactor">
    <cofactor evidence="10">
        <name>[2Fe-2S] cluster</name>
        <dbReference type="ChEBI" id="CHEBI:190135"/>
    </cofactor>
</comment>
<evidence type="ECO:0000256" key="7">
    <source>
        <dbReference type="ARBA" id="ARBA00023002"/>
    </source>
</evidence>
<dbReference type="Proteomes" id="UP001156870">
    <property type="component" value="Unassembled WGS sequence"/>
</dbReference>
<evidence type="ECO:0000256" key="5">
    <source>
        <dbReference type="ARBA" id="ARBA00022714"/>
    </source>
</evidence>
<keyword evidence="8" id="KW-0408">Iron</keyword>
<keyword evidence="15" id="KW-1185">Reference proteome</keyword>
<dbReference type="GO" id="GO:0016491">
    <property type="term" value="F:oxidoreductase activity"/>
    <property type="evidence" value="ECO:0007669"/>
    <property type="project" value="UniProtKB-KW"/>
</dbReference>
<feature type="compositionally biased region" description="Basic and acidic residues" evidence="12">
    <location>
        <begin position="1"/>
        <end position="13"/>
    </location>
</feature>
<dbReference type="GO" id="GO:0005506">
    <property type="term" value="F:iron ion binding"/>
    <property type="evidence" value="ECO:0007669"/>
    <property type="project" value="InterPro"/>
</dbReference>
<feature type="compositionally biased region" description="Basic residues" evidence="12">
    <location>
        <begin position="14"/>
        <end position="24"/>
    </location>
</feature>
<evidence type="ECO:0000256" key="6">
    <source>
        <dbReference type="ARBA" id="ARBA00022723"/>
    </source>
</evidence>
<comment type="cofactor">
    <cofactor evidence="1">
        <name>Mo-molybdopterin</name>
        <dbReference type="ChEBI" id="CHEBI:71302"/>
    </cofactor>
</comment>
<feature type="region of interest" description="Disordered" evidence="12">
    <location>
        <begin position="1"/>
        <end position="32"/>
    </location>
</feature>
<keyword evidence="6" id="KW-0479">Metal-binding</keyword>
<feature type="domain" description="Aldehyde oxidase/xanthine dehydrogenase a/b hammerhead" evidence="13">
    <location>
        <begin position="46"/>
        <end position="153"/>
    </location>
</feature>
<dbReference type="Pfam" id="PF20256">
    <property type="entry name" value="MoCoBD_2"/>
    <property type="match status" value="1"/>
</dbReference>